<evidence type="ECO:0000256" key="1">
    <source>
        <dbReference type="SAM" id="MobiDB-lite"/>
    </source>
</evidence>
<feature type="compositionally biased region" description="Basic and acidic residues" evidence="1">
    <location>
        <begin position="107"/>
        <end position="123"/>
    </location>
</feature>
<reference evidence="2" key="1">
    <citation type="submission" date="2023-03" db="EMBL/GenBank/DDBJ databases">
        <title>Actinorhabdospora filicis NBRC 111898.</title>
        <authorList>
            <person name="Ichikawa N."/>
            <person name="Sato H."/>
            <person name="Tonouchi N."/>
        </authorList>
    </citation>
    <scope>NUCLEOTIDE SEQUENCE</scope>
    <source>
        <strain evidence="2">NBRC 111898</strain>
    </source>
</reference>
<dbReference type="Proteomes" id="UP001165079">
    <property type="component" value="Unassembled WGS sequence"/>
</dbReference>
<dbReference type="AlphaFoldDB" id="A0A9W6W5E7"/>
<gene>
    <name evidence="2" type="ORF">Afil01_51090</name>
</gene>
<evidence type="ECO:0000313" key="2">
    <source>
        <dbReference type="EMBL" id="GLZ80302.1"/>
    </source>
</evidence>
<sequence length="138" mass="15862">MTEPEHGLSPRLLRFIEAYNVDGNVMMREINHDIWQPVYRGLAEEFEAAVLGERFDTDNWGVCYNGGLYETDTRYVDGDVRLFWKAIFPGRPFPVGDPELPMTPTFPDRDTRFWTEDGIEPPKPHRRTPVDESGDASG</sequence>
<feature type="region of interest" description="Disordered" evidence="1">
    <location>
        <begin position="96"/>
        <end position="138"/>
    </location>
</feature>
<evidence type="ECO:0000313" key="3">
    <source>
        <dbReference type="Proteomes" id="UP001165079"/>
    </source>
</evidence>
<organism evidence="2 3">
    <name type="scientific">Actinorhabdospora filicis</name>
    <dbReference type="NCBI Taxonomy" id="1785913"/>
    <lineage>
        <taxon>Bacteria</taxon>
        <taxon>Bacillati</taxon>
        <taxon>Actinomycetota</taxon>
        <taxon>Actinomycetes</taxon>
        <taxon>Micromonosporales</taxon>
        <taxon>Micromonosporaceae</taxon>
        <taxon>Actinorhabdospora</taxon>
    </lineage>
</organism>
<accession>A0A9W6W5E7</accession>
<comment type="caution">
    <text evidence="2">The sequence shown here is derived from an EMBL/GenBank/DDBJ whole genome shotgun (WGS) entry which is preliminary data.</text>
</comment>
<dbReference type="RefSeq" id="WP_285665457.1">
    <property type="nucleotide sequence ID" value="NZ_BSTX01000004.1"/>
</dbReference>
<name>A0A9W6W5E7_9ACTN</name>
<keyword evidence="3" id="KW-1185">Reference proteome</keyword>
<protein>
    <submittedName>
        <fullName evidence="2">Uncharacterized protein</fullName>
    </submittedName>
</protein>
<dbReference type="EMBL" id="BSTX01000004">
    <property type="protein sequence ID" value="GLZ80302.1"/>
    <property type="molecule type" value="Genomic_DNA"/>
</dbReference>
<proteinExistence type="predicted"/>